<dbReference type="Proteomes" id="UP000264217">
    <property type="component" value="Unassembled WGS sequence"/>
</dbReference>
<keyword evidence="2" id="KW-1185">Reference proteome</keyword>
<reference evidence="1 2" key="1">
    <citation type="submission" date="2018-08" db="EMBL/GenBank/DDBJ databases">
        <title>Mucilaginibacter sp. MYSH2.</title>
        <authorList>
            <person name="Seo T."/>
        </authorList>
    </citation>
    <scope>NUCLEOTIDE SEQUENCE [LARGE SCALE GENOMIC DNA]</scope>
    <source>
        <strain evidence="1 2">MYSH2</strain>
    </source>
</reference>
<dbReference type="OrthoDB" id="795071at2"/>
<evidence type="ECO:0000313" key="1">
    <source>
        <dbReference type="EMBL" id="RFZ95557.1"/>
    </source>
</evidence>
<dbReference type="EMBL" id="QWDC01000001">
    <property type="protein sequence ID" value="RFZ95557.1"/>
    <property type="molecule type" value="Genomic_DNA"/>
</dbReference>
<dbReference type="AlphaFoldDB" id="A0A372P1E7"/>
<organism evidence="1 2">
    <name type="scientific">Mucilaginibacter conchicola</name>
    <dbReference type="NCBI Taxonomy" id="2303333"/>
    <lineage>
        <taxon>Bacteria</taxon>
        <taxon>Pseudomonadati</taxon>
        <taxon>Bacteroidota</taxon>
        <taxon>Sphingobacteriia</taxon>
        <taxon>Sphingobacteriales</taxon>
        <taxon>Sphingobacteriaceae</taxon>
        <taxon>Mucilaginibacter</taxon>
    </lineage>
</organism>
<sequence length="164" mass="18703">MKKYLTALFLVLSVCATTRSYGQSISFFDLTNLTNLSDGQAHTYLALGGIFKQDYVQEVNGKKIEYFKSKSVKAAPQTIMIGENEITANRTILRTVFYTTQDPQHIVNLIAQAKRAKLIMKFQGQDQNNNIYKFDNEFYNITMLISTDNNKGSVEVKQKEFIGY</sequence>
<gene>
    <name evidence="1" type="ORF">D0C36_08565</name>
</gene>
<dbReference type="RefSeq" id="WP_117391107.1">
    <property type="nucleotide sequence ID" value="NZ_QWDC01000001.1"/>
</dbReference>
<proteinExistence type="predicted"/>
<protein>
    <recommendedName>
        <fullName evidence="3">DUF4252 domain-containing protein</fullName>
    </recommendedName>
</protein>
<name>A0A372P1E7_9SPHI</name>
<evidence type="ECO:0000313" key="2">
    <source>
        <dbReference type="Proteomes" id="UP000264217"/>
    </source>
</evidence>
<accession>A0A372P1E7</accession>
<comment type="caution">
    <text evidence="1">The sequence shown here is derived from an EMBL/GenBank/DDBJ whole genome shotgun (WGS) entry which is preliminary data.</text>
</comment>
<evidence type="ECO:0008006" key="3">
    <source>
        <dbReference type="Google" id="ProtNLM"/>
    </source>
</evidence>